<keyword evidence="4 11" id="KW-0349">Heme</keyword>
<dbReference type="PROSITE" id="PS51007">
    <property type="entry name" value="CYTC"/>
    <property type="match status" value="2"/>
</dbReference>
<dbReference type="GO" id="GO:0046872">
    <property type="term" value="F:metal ion binding"/>
    <property type="evidence" value="ECO:0007669"/>
    <property type="project" value="UniProtKB-KW"/>
</dbReference>
<evidence type="ECO:0000256" key="9">
    <source>
        <dbReference type="ARBA" id="ARBA00023002"/>
    </source>
</evidence>
<dbReference type="GO" id="GO:0004130">
    <property type="term" value="F:cytochrome-c peroxidase activity"/>
    <property type="evidence" value="ECO:0007669"/>
    <property type="project" value="TreeGrafter"/>
</dbReference>
<feature type="binding site" description="axial binding residue" evidence="12">
    <location>
        <position position="81"/>
    </location>
    <ligand>
        <name>heme c</name>
        <dbReference type="ChEBI" id="CHEBI:61717"/>
        <label>1</label>
    </ligand>
    <ligandPart>
        <name>Fe</name>
        <dbReference type="ChEBI" id="CHEBI:18248"/>
    </ligandPart>
</feature>
<feature type="domain" description="Cytochrome c" evidence="14">
    <location>
        <begin position="191"/>
        <end position="305"/>
    </location>
</feature>
<reference evidence="16" key="1">
    <citation type="submission" date="2017-12" db="EMBL/GenBank/DDBJ databases">
        <authorList>
            <person name="Yu X.-Y."/>
        </authorList>
    </citation>
    <scope>NUCLEOTIDE SEQUENCE [LARGE SCALE GENOMIC DNA]</scope>
    <source>
        <strain evidence="16">ZYSR67-Z</strain>
    </source>
</reference>
<dbReference type="SUPFAM" id="SSF46626">
    <property type="entry name" value="Cytochrome c"/>
    <property type="match status" value="2"/>
</dbReference>
<dbReference type="GO" id="GO:0020037">
    <property type="term" value="F:heme binding"/>
    <property type="evidence" value="ECO:0007669"/>
    <property type="project" value="InterPro"/>
</dbReference>
<dbReference type="InterPro" id="IPR004852">
    <property type="entry name" value="Di-haem_cyt_c_peroxidsae"/>
</dbReference>
<evidence type="ECO:0000256" key="8">
    <source>
        <dbReference type="ARBA" id="ARBA00022982"/>
    </source>
</evidence>
<evidence type="ECO:0000313" key="16">
    <source>
        <dbReference type="Proteomes" id="UP000242861"/>
    </source>
</evidence>
<comment type="caution">
    <text evidence="15">The sequence shown here is derived from an EMBL/GenBank/DDBJ whole genome shotgun (WGS) entry which is preliminary data.</text>
</comment>
<accession>A0A2I0CPA9</accession>
<keyword evidence="6 13" id="KW-0732">Signal</keyword>
<organism evidence="15 16">
    <name type="scientific">Pseudomonas fluvialis</name>
    <dbReference type="NCBI Taxonomy" id="1793966"/>
    <lineage>
        <taxon>Bacteria</taxon>
        <taxon>Pseudomonadati</taxon>
        <taxon>Pseudomonadota</taxon>
        <taxon>Gammaproteobacteria</taxon>
        <taxon>Pseudomonadales</taxon>
        <taxon>Pseudomonadaceae</taxon>
        <taxon>Pseudomonas</taxon>
    </lineage>
</organism>
<dbReference type="Pfam" id="PF00034">
    <property type="entry name" value="Cytochrom_C"/>
    <property type="match status" value="1"/>
</dbReference>
<name>A0A2I0CPA9_9PSED</name>
<dbReference type="InterPro" id="IPR009056">
    <property type="entry name" value="Cyt_c-like_dom"/>
</dbReference>
<dbReference type="Gene3D" id="1.10.760.10">
    <property type="entry name" value="Cytochrome c-like domain"/>
    <property type="match status" value="2"/>
</dbReference>
<dbReference type="GO" id="GO:0009055">
    <property type="term" value="F:electron transfer activity"/>
    <property type="evidence" value="ECO:0007669"/>
    <property type="project" value="InterPro"/>
</dbReference>
<dbReference type="PIRSF" id="PIRSF000294">
    <property type="entry name" value="Cytochrome-c_peroxidase"/>
    <property type="match status" value="1"/>
</dbReference>
<feature type="binding site" description="covalent" evidence="11">
    <location>
        <position position="64"/>
    </location>
    <ligand>
        <name>heme c</name>
        <dbReference type="ChEBI" id="CHEBI:61717"/>
        <label>1</label>
    </ligand>
</feature>
<keyword evidence="5 12" id="KW-0479">Metal-binding</keyword>
<feature type="signal peptide" evidence="13">
    <location>
        <begin position="1"/>
        <end position="19"/>
    </location>
</feature>
<gene>
    <name evidence="15" type="ORF">CW360_10775</name>
</gene>
<evidence type="ECO:0000256" key="1">
    <source>
        <dbReference type="ARBA" id="ARBA00004418"/>
    </source>
</evidence>
<evidence type="ECO:0000259" key="14">
    <source>
        <dbReference type="PROSITE" id="PS51007"/>
    </source>
</evidence>
<evidence type="ECO:0000256" key="4">
    <source>
        <dbReference type="ARBA" id="ARBA00022617"/>
    </source>
</evidence>
<keyword evidence="9" id="KW-0560">Oxidoreductase</keyword>
<feature type="binding site" description="covalent" evidence="11">
    <location>
        <position position="205"/>
    </location>
    <ligand>
        <name>heme c</name>
        <dbReference type="ChEBI" id="CHEBI:61717"/>
        <label>2</label>
    </ligand>
</feature>
<feature type="binding site" description="covalent" evidence="11">
    <location>
        <position position="208"/>
    </location>
    <ligand>
        <name>heme c</name>
        <dbReference type="ChEBI" id="CHEBI:61717"/>
        <label>2</label>
    </ligand>
</feature>
<protein>
    <submittedName>
        <fullName evidence="15">Cytochrome C biogenesis protein CcsA</fullName>
    </submittedName>
</protein>
<comment type="PTM">
    <text evidence="11">Binds 2 heme groups per subunit.</text>
</comment>
<evidence type="ECO:0000313" key="15">
    <source>
        <dbReference type="EMBL" id="PKF70992.1"/>
    </source>
</evidence>
<dbReference type="Pfam" id="PF03150">
    <property type="entry name" value="CCP_MauG"/>
    <property type="match status" value="1"/>
</dbReference>
<feature type="chain" id="PRO_5014147189" evidence="13">
    <location>
        <begin position="20"/>
        <end position="330"/>
    </location>
</feature>
<dbReference type="EMBL" id="PIYS01000018">
    <property type="protein sequence ID" value="PKF70992.1"/>
    <property type="molecule type" value="Genomic_DNA"/>
</dbReference>
<dbReference type="Proteomes" id="UP000242861">
    <property type="component" value="Unassembled WGS sequence"/>
</dbReference>
<keyword evidence="8" id="KW-0249">Electron transport</keyword>
<evidence type="ECO:0000256" key="13">
    <source>
        <dbReference type="SAM" id="SignalP"/>
    </source>
</evidence>
<evidence type="ECO:0000256" key="2">
    <source>
        <dbReference type="ARBA" id="ARBA00022448"/>
    </source>
</evidence>
<feature type="binding site" description="axial binding residue" evidence="12">
    <location>
        <position position="209"/>
    </location>
    <ligand>
        <name>heme c</name>
        <dbReference type="ChEBI" id="CHEBI:61717"/>
        <label>2</label>
    </ligand>
    <ligandPart>
        <name>Fe</name>
        <dbReference type="ChEBI" id="CHEBI:18248"/>
    </ligandPart>
</feature>
<dbReference type="InterPro" id="IPR051395">
    <property type="entry name" value="Cytochrome_c_Peroxidase/MauG"/>
</dbReference>
<comment type="cofactor">
    <cofactor evidence="11">
        <name>heme</name>
        <dbReference type="ChEBI" id="CHEBI:30413"/>
    </cofactor>
    <text evidence="11">Binds 2 heme groups.</text>
</comment>
<feature type="binding site" description="axial binding residue" evidence="12">
    <location>
        <position position="65"/>
    </location>
    <ligand>
        <name>heme c</name>
        <dbReference type="ChEBI" id="CHEBI:61717"/>
        <label>1</label>
    </ligand>
    <ligandPart>
        <name>Fe</name>
        <dbReference type="ChEBI" id="CHEBI:18248"/>
    </ligandPart>
</feature>
<evidence type="ECO:0000256" key="7">
    <source>
        <dbReference type="ARBA" id="ARBA00022764"/>
    </source>
</evidence>
<dbReference type="InterPro" id="IPR026259">
    <property type="entry name" value="MauG/Cytc_peroxidase"/>
</dbReference>
<evidence type="ECO:0000256" key="10">
    <source>
        <dbReference type="ARBA" id="ARBA00023004"/>
    </source>
</evidence>
<sequence length="330" mass="35978">MHKLPLLAGGLALSFTLMAAVPNNEPVQPIEAAKATDPAKVELGKQLFFDPRLSRSGFISCNSCHNLSMGGSDNLPTSIGHNWQQGPINSPTVLNSSLNLAQFWDGRAADLKEQAAGPIANPKEMAFTHTLALDVLNSIPQYREAFRSIYQKDEITLDAVTDAIAQFEETLVTPNSRFDQWLNGDAKALTATELEGYQLFKNTGCVACHNGPALGGNSFQKMGVVEAYQTDNPAEGVAGLTGADADRFKFKVPTLRNVELTYPYFHDGAYWNLEEAVDVMARLQLGRKLQDEEIAKIVAFLKTLTGEQPSFQLPILPPSTAATPRPQPFE</sequence>
<evidence type="ECO:0000256" key="6">
    <source>
        <dbReference type="ARBA" id="ARBA00022729"/>
    </source>
</evidence>
<dbReference type="PANTHER" id="PTHR30600:SF7">
    <property type="entry name" value="CYTOCHROME C PEROXIDASE-RELATED"/>
    <property type="match status" value="1"/>
</dbReference>
<dbReference type="PANTHER" id="PTHR30600">
    <property type="entry name" value="CYTOCHROME C PEROXIDASE-RELATED"/>
    <property type="match status" value="1"/>
</dbReference>
<feature type="binding site" description="axial binding residue" evidence="12">
    <location>
        <position position="280"/>
    </location>
    <ligand>
        <name>heme c</name>
        <dbReference type="ChEBI" id="CHEBI:61717"/>
        <label>2</label>
    </ligand>
    <ligandPart>
        <name>Fe</name>
        <dbReference type="ChEBI" id="CHEBI:18248"/>
    </ligandPart>
</feature>
<dbReference type="RefSeq" id="WP_101193705.1">
    <property type="nucleotide sequence ID" value="NZ_PIYS01000018.1"/>
</dbReference>
<proteinExistence type="predicted"/>
<comment type="subcellular location">
    <subcellularLocation>
        <location evidence="1">Periplasm</location>
    </subcellularLocation>
</comment>
<dbReference type="FunFam" id="1.10.760.10:FF:000004">
    <property type="entry name" value="Cytochrome c peroxidase"/>
    <property type="match status" value="1"/>
</dbReference>
<keyword evidence="2" id="KW-0813">Transport</keyword>
<feature type="domain" description="Cytochrome c" evidence="14">
    <location>
        <begin position="39"/>
        <end position="147"/>
    </location>
</feature>
<evidence type="ECO:0000256" key="3">
    <source>
        <dbReference type="ARBA" id="ARBA00022559"/>
    </source>
</evidence>
<feature type="binding site" description="covalent" evidence="11">
    <location>
        <position position="61"/>
    </location>
    <ligand>
        <name>heme c</name>
        <dbReference type="ChEBI" id="CHEBI:61717"/>
        <label>1</label>
    </ligand>
</feature>
<keyword evidence="10 12" id="KW-0408">Iron</keyword>
<evidence type="ECO:0000256" key="12">
    <source>
        <dbReference type="PIRSR" id="PIRSR000294-2"/>
    </source>
</evidence>
<dbReference type="AlphaFoldDB" id="A0A2I0CPA9"/>
<keyword evidence="7" id="KW-0574">Periplasm</keyword>
<evidence type="ECO:0000256" key="11">
    <source>
        <dbReference type="PIRSR" id="PIRSR000294-1"/>
    </source>
</evidence>
<dbReference type="GO" id="GO:0042597">
    <property type="term" value="C:periplasmic space"/>
    <property type="evidence" value="ECO:0007669"/>
    <property type="project" value="UniProtKB-SubCell"/>
</dbReference>
<evidence type="ECO:0000256" key="5">
    <source>
        <dbReference type="ARBA" id="ARBA00022723"/>
    </source>
</evidence>
<dbReference type="InterPro" id="IPR036909">
    <property type="entry name" value="Cyt_c-like_dom_sf"/>
</dbReference>
<keyword evidence="3" id="KW-0575">Peroxidase</keyword>